<comment type="caution">
    <text evidence="2">The sequence shown here is derived from an EMBL/GenBank/DDBJ whole genome shotgun (WGS) entry which is preliminary data.</text>
</comment>
<evidence type="ECO:0000256" key="1">
    <source>
        <dbReference type="SAM" id="MobiDB-lite"/>
    </source>
</evidence>
<feature type="region of interest" description="Disordered" evidence="1">
    <location>
        <begin position="54"/>
        <end position="88"/>
    </location>
</feature>
<name>A0ABW6WRS4_9ACTN</name>
<evidence type="ECO:0000313" key="3">
    <source>
        <dbReference type="Proteomes" id="UP001602245"/>
    </source>
</evidence>
<feature type="region of interest" description="Disordered" evidence="1">
    <location>
        <begin position="1"/>
        <end position="30"/>
    </location>
</feature>
<dbReference type="Proteomes" id="UP001602245">
    <property type="component" value="Unassembled WGS sequence"/>
</dbReference>
<accession>A0ABW6WRS4</accession>
<dbReference type="EMBL" id="JBIAZU010000007">
    <property type="protein sequence ID" value="MFF5295728.1"/>
    <property type="molecule type" value="Genomic_DNA"/>
</dbReference>
<reference evidence="2 3" key="1">
    <citation type="submission" date="2024-10" db="EMBL/GenBank/DDBJ databases">
        <title>The Natural Products Discovery Center: Release of the First 8490 Sequenced Strains for Exploring Actinobacteria Biosynthetic Diversity.</title>
        <authorList>
            <person name="Kalkreuter E."/>
            <person name="Kautsar S.A."/>
            <person name="Yang D."/>
            <person name="Bader C.D."/>
            <person name="Teijaro C.N."/>
            <person name="Fluegel L."/>
            <person name="Davis C.M."/>
            <person name="Simpson J.R."/>
            <person name="Lauterbach L."/>
            <person name="Steele A.D."/>
            <person name="Gui C."/>
            <person name="Meng S."/>
            <person name="Li G."/>
            <person name="Viehrig K."/>
            <person name="Ye F."/>
            <person name="Su P."/>
            <person name="Kiefer A.F."/>
            <person name="Nichols A."/>
            <person name="Cepeda A.J."/>
            <person name="Yan W."/>
            <person name="Fan B."/>
            <person name="Jiang Y."/>
            <person name="Adhikari A."/>
            <person name="Zheng C.-J."/>
            <person name="Schuster L."/>
            <person name="Cowan T.M."/>
            <person name="Smanski M.J."/>
            <person name="Chevrette M.G."/>
            <person name="De Carvalho L.P.S."/>
            <person name="Shen B."/>
        </authorList>
    </citation>
    <scope>NUCLEOTIDE SEQUENCE [LARGE SCALE GENOMIC DNA]</scope>
    <source>
        <strain evidence="2 3">NPDC000087</strain>
    </source>
</reference>
<evidence type="ECO:0000313" key="2">
    <source>
        <dbReference type="EMBL" id="MFF5295728.1"/>
    </source>
</evidence>
<evidence type="ECO:0008006" key="4">
    <source>
        <dbReference type="Google" id="ProtNLM"/>
    </source>
</evidence>
<gene>
    <name evidence="2" type="ORF">ACFY35_40380</name>
</gene>
<keyword evidence="3" id="KW-1185">Reference proteome</keyword>
<sequence>MGRPGKPRFGTAHSSARGSDRRLDPVRRRRPSRGTLLRLVAAAVLLATAAVASWSPAPSGSCAPAVPSGSASASARASTGAVPPGSVGVPVRLADPTALSLVRPGNRIDLLSVDDAGDTTAVAASALVLRVTGAGDPTAGGLLLALSPSEADRAVAAPGHGFAILIRSG</sequence>
<proteinExistence type="predicted"/>
<organism evidence="2 3">
    <name type="scientific">Paractinoplanes globisporus</name>
    <dbReference type="NCBI Taxonomy" id="113565"/>
    <lineage>
        <taxon>Bacteria</taxon>
        <taxon>Bacillati</taxon>
        <taxon>Actinomycetota</taxon>
        <taxon>Actinomycetes</taxon>
        <taxon>Micromonosporales</taxon>
        <taxon>Micromonosporaceae</taxon>
        <taxon>Paractinoplanes</taxon>
    </lineage>
</organism>
<dbReference type="RefSeq" id="WP_020512927.1">
    <property type="nucleotide sequence ID" value="NZ_JBIAZU010000007.1"/>
</dbReference>
<protein>
    <recommendedName>
        <fullName evidence="4">Flagellar biosynthesis protein FlgA</fullName>
    </recommendedName>
</protein>